<proteinExistence type="predicted"/>
<dbReference type="OrthoDB" id="9803943at2"/>
<sequence length="96" mass="10479">MEQQPSAHNEPDLALESEIAGLIVSALNLDIAPADIVPDAPLYGDELGIDSIDILEIALVMSKQYGVQMKADNEDNSTIFASLRKLAAYIREHRSK</sequence>
<name>A0A454JGE0_9NEIS</name>
<dbReference type="InterPro" id="IPR009081">
    <property type="entry name" value="PP-bd_ACP"/>
</dbReference>
<protein>
    <submittedName>
        <fullName evidence="2">Acyl carrier protein</fullName>
    </submittedName>
</protein>
<dbReference type="PROSITE" id="PS50075">
    <property type="entry name" value="CARRIER"/>
    <property type="match status" value="1"/>
</dbReference>
<dbReference type="EMBL" id="RFAR01000057">
    <property type="protein sequence ID" value="RMC95365.1"/>
    <property type="molecule type" value="Genomic_DNA"/>
</dbReference>
<reference evidence="2 3" key="1">
    <citation type="submission" date="2018-10" db="EMBL/GenBank/DDBJ databases">
        <title>Draft genome sequence of Aquitalea MWU14-2217 isolated from a wild cranberry bog in Provincetown, Massachusetts.</title>
        <authorList>
            <person name="Ebadzadsahrai G."/>
            <person name="Soby S."/>
        </authorList>
    </citation>
    <scope>NUCLEOTIDE SEQUENCE [LARGE SCALE GENOMIC DNA]</scope>
    <source>
        <strain evidence="2 3">MWU14-2217</strain>
    </source>
</reference>
<dbReference type="SUPFAM" id="SSF47336">
    <property type="entry name" value="ACP-like"/>
    <property type="match status" value="1"/>
</dbReference>
<comment type="caution">
    <text evidence="2">The sequence shown here is derived from an EMBL/GenBank/DDBJ whole genome shotgun (WGS) entry which is preliminary data.</text>
</comment>
<dbReference type="Proteomes" id="UP000274139">
    <property type="component" value="Unassembled WGS sequence"/>
</dbReference>
<dbReference type="RefSeq" id="WP_103525389.1">
    <property type="nucleotide sequence ID" value="NZ_JAIZDC010000006.1"/>
</dbReference>
<dbReference type="Gene3D" id="1.10.1200.10">
    <property type="entry name" value="ACP-like"/>
    <property type="match status" value="1"/>
</dbReference>
<keyword evidence="3" id="KW-1185">Reference proteome</keyword>
<accession>A0A454JGE0</accession>
<dbReference type="NCBIfam" id="NF006617">
    <property type="entry name" value="PRK09184.1"/>
    <property type="match status" value="1"/>
</dbReference>
<dbReference type="Pfam" id="PF00550">
    <property type="entry name" value="PP-binding"/>
    <property type="match status" value="1"/>
</dbReference>
<gene>
    <name evidence="2" type="ORF">EAY64_14105</name>
</gene>
<organism evidence="2 3">
    <name type="scientific">Aquitalea palustris</name>
    <dbReference type="NCBI Taxonomy" id="2480983"/>
    <lineage>
        <taxon>Bacteria</taxon>
        <taxon>Pseudomonadati</taxon>
        <taxon>Pseudomonadota</taxon>
        <taxon>Betaproteobacteria</taxon>
        <taxon>Neisseriales</taxon>
        <taxon>Chromobacteriaceae</taxon>
        <taxon>Aquitalea</taxon>
    </lineage>
</organism>
<evidence type="ECO:0000313" key="3">
    <source>
        <dbReference type="Proteomes" id="UP000274139"/>
    </source>
</evidence>
<evidence type="ECO:0000259" key="1">
    <source>
        <dbReference type="PROSITE" id="PS50075"/>
    </source>
</evidence>
<evidence type="ECO:0000313" key="2">
    <source>
        <dbReference type="EMBL" id="RMC95365.1"/>
    </source>
</evidence>
<dbReference type="AlphaFoldDB" id="A0A454JGE0"/>
<feature type="domain" description="Carrier" evidence="1">
    <location>
        <begin position="10"/>
        <end position="94"/>
    </location>
</feature>
<dbReference type="InterPro" id="IPR036736">
    <property type="entry name" value="ACP-like_sf"/>
</dbReference>